<gene>
    <name evidence="2" type="ORF">L917_12952</name>
</gene>
<feature type="region of interest" description="Disordered" evidence="1">
    <location>
        <begin position="90"/>
        <end position="114"/>
    </location>
</feature>
<evidence type="ECO:0000313" key="2">
    <source>
        <dbReference type="EMBL" id="ETL87962.1"/>
    </source>
</evidence>
<organism evidence="2">
    <name type="scientific">Phytophthora nicotianae</name>
    <name type="common">Potato buckeye rot agent</name>
    <name type="synonym">Phytophthora parasitica</name>
    <dbReference type="NCBI Taxonomy" id="4792"/>
    <lineage>
        <taxon>Eukaryota</taxon>
        <taxon>Sar</taxon>
        <taxon>Stramenopiles</taxon>
        <taxon>Oomycota</taxon>
        <taxon>Peronosporomycetes</taxon>
        <taxon>Peronosporales</taxon>
        <taxon>Peronosporaceae</taxon>
        <taxon>Phytophthora</taxon>
    </lineage>
</organism>
<dbReference type="EMBL" id="KI680956">
    <property type="protein sequence ID" value="ETL87962.1"/>
    <property type="molecule type" value="Genomic_DNA"/>
</dbReference>
<dbReference type="Proteomes" id="UP000054423">
    <property type="component" value="Unassembled WGS sequence"/>
</dbReference>
<reference evidence="2" key="1">
    <citation type="submission" date="2013-11" db="EMBL/GenBank/DDBJ databases">
        <title>The Genome Sequence of Phytophthora parasitica CHvinca01.</title>
        <authorList>
            <consortium name="The Broad Institute Genomics Platform"/>
            <person name="Russ C."/>
            <person name="Tyler B."/>
            <person name="Panabieres F."/>
            <person name="Shan W."/>
            <person name="Tripathy S."/>
            <person name="Grunwald N."/>
            <person name="Machado M."/>
            <person name="Johnson C.S."/>
            <person name="Arredondo F."/>
            <person name="Hong C."/>
            <person name="Coffey M."/>
            <person name="Young S.K."/>
            <person name="Zeng Q."/>
            <person name="Gargeya S."/>
            <person name="Fitzgerald M."/>
            <person name="Abouelleil A."/>
            <person name="Alvarado L."/>
            <person name="Chapman S.B."/>
            <person name="Gainer-Dewar J."/>
            <person name="Goldberg J."/>
            <person name="Griggs A."/>
            <person name="Gujja S."/>
            <person name="Hansen M."/>
            <person name="Howarth C."/>
            <person name="Imamovic A."/>
            <person name="Ireland A."/>
            <person name="Larimer J."/>
            <person name="McCowan C."/>
            <person name="Murphy C."/>
            <person name="Pearson M."/>
            <person name="Poon T.W."/>
            <person name="Priest M."/>
            <person name="Roberts A."/>
            <person name="Saif S."/>
            <person name="Shea T."/>
            <person name="Sykes S."/>
            <person name="Wortman J."/>
            <person name="Nusbaum C."/>
            <person name="Birren B."/>
        </authorList>
    </citation>
    <scope>NUCLEOTIDE SEQUENCE [LARGE SCALE GENOMIC DNA]</scope>
    <source>
        <strain evidence="2">CHvinca01</strain>
    </source>
</reference>
<dbReference type="AlphaFoldDB" id="W2KS90"/>
<evidence type="ECO:0000256" key="1">
    <source>
        <dbReference type="SAM" id="MobiDB-lite"/>
    </source>
</evidence>
<accession>W2KS90</accession>
<dbReference type="OrthoDB" id="129587at2759"/>
<proteinExistence type="predicted"/>
<dbReference type="VEuPathDB" id="FungiDB:PPTG_03527"/>
<protein>
    <submittedName>
        <fullName evidence="2">Uncharacterized protein</fullName>
    </submittedName>
</protein>
<feature type="compositionally biased region" description="Basic and acidic residues" evidence="1">
    <location>
        <begin position="90"/>
        <end position="106"/>
    </location>
</feature>
<sequence length="164" mass="17578">MNIANAGEPRTEAPAPAQLPATSHKRAGFADDAEEKSNVVAPKRAATTTLVATPRLLVTMGGGGDHMSKMLTLMEGLAGRLERLEESQTKMEQRLADDNKCARDTDQPMTPPMNSSLFASRVGRGARMHLDSLAGSPSTPRTTPPRRPAVVLLCPEKVARKCFS</sequence>
<name>W2KS90_PHYNI</name>
<feature type="region of interest" description="Disordered" evidence="1">
    <location>
        <begin position="1"/>
        <end position="39"/>
    </location>
</feature>